<protein>
    <submittedName>
        <fullName evidence="1">YdbH domain-containing protein</fullName>
    </submittedName>
</protein>
<sequence length="976" mass="100650">MRRSIAVILKLGALALVVALGLGWALRLRIATALVDRTLREAEVPASYRITRIGPFAERMEDVRIGDPARPDLIARRIDLRLGYGADGPFVAHVAAEGVRLRATVDRGGLHLGALDRLLPSSTTGKTLLPDLDVAVRDARLALATPNGAIEVALDGSGNAARSFAGHARVTAGALRLASCALSGAAADLRLVTAAGAPRATGPVAIARTVCPHVTLGPGTAAIDASSSPTLNRIALRAVLDGFDGAAGPARFGGAHGVLAAAGTFGALTARISLAAAHFALPEAALAVARSASLAADTPLAAPGRQAAAAAARLLRGATLDAEFNAAILGEAVTLRLKRATVAGPDGARVTATPRGGLDWSPERWRADGDVVAEGGGLPSLTLALHQTAAGAPLSATGRVARYRAGEAAFAVPSFRVAWDGRDTRFDAIALIDGPLGGGFVQGLRLPVTGEASASGALVIGRGCQPVAFRRLRLAGFTFADTRARLCGQPILARAANGALRIDMASGPLRLAGRSDAGQPMTLDATRLRLTGDALDAAGLAVTLGETRLAVDHLAGRLSGGGAGGDFSGAAGAIAKVPLLLSDGAGHWRFAAGGLDLDGGFRLRDAAPSPRFNPLAGDGMRLRFADGRIDATATLTEPTSHTAVATVTVAHRLATTTGHALIDVPGIPFAPKRLQPEALTPLTLGVVANVAGTVSGRGRIDWTADGVTSSGSFATDALDLAAAFGPVTGIRGEVRFTDLLGLVTAPHQEATIAEINPGVAVANGVVHYQLLGAERVQVEDARWPFAAGVLRLDPTMLDFAEDAERRLTFRVDGLDAAAFVQQLEFPNIAATGTFDGTLPMIFDRQGGRIDGGFLAARKGGGTLAYVGELSSADIGTMGKLAFDALKAIRYSSLDIAFDGRLDGEMISQVRFTGIREATPEQSLVTRLIRNLPFRFNIRIRAPFRGLVGSARAYMDPRLLLNQAEPAVQTPASEAVR</sequence>
<comment type="caution">
    <text evidence="1">The sequence shown here is derived from an EMBL/GenBank/DDBJ whole genome shotgun (WGS) entry which is preliminary data.</text>
</comment>
<evidence type="ECO:0000313" key="1">
    <source>
        <dbReference type="EMBL" id="MBU3078540.1"/>
    </source>
</evidence>
<dbReference type="EMBL" id="JAHKRT010000006">
    <property type="protein sequence ID" value="MBU3078540.1"/>
    <property type="molecule type" value="Genomic_DNA"/>
</dbReference>
<keyword evidence="2" id="KW-1185">Reference proteome</keyword>
<dbReference type="Pfam" id="PF11739">
    <property type="entry name" value="YdbH-like"/>
    <property type="match status" value="1"/>
</dbReference>
<proteinExistence type="predicted"/>
<evidence type="ECO:0000313" key="2">
    <source>
        <dbReference type="Proteomes" id="UP000776276"/>
    </source>
</evidence>
<dbReference type="InterPro" id="IPR021730">
    <property type="entry name" value="YdbH"/>
</dbReference>
<name>A0ABS6BJR7_9SPHN</name>
<reference evidence="1 2" key="1">
    <citation type="submission" date="2021-06" db="EMBL/GenBank/DDBJ databases">
        <title>Sphingomonas sp. XMGL2, whole genome shotgun sequencing project.</title>
        <authorList>
            <person name="Zhao G."/>
            <person name="Shen L."/>
        </authorList>
    </citation>
    <scope>NUCLEOTIDE SEQUENCE [LARGE SCALE GENOMIC DNA]</scope>
    <source>
        <strain evidence="1 2">XMGL2</strain>
    </source>
</reference>
<gene>
    <name evidence="1" type="ORF">KOF26_11725</name>
</gene>
<dbReference type="RefSeq" id="WP_216324978.1">
    <property type="nucleotide sequence ID" value="NZ_JAHKRT010000006.1"/>
</dbReference>
<organism evidence="1 2">
    <name type="scientific">Sphingomonas quercus</name>
    <dbReference type="NCBI Taxonomy" id="2842451"/>
    <lineage>
        <taxon>Bacteria</taxon>
        <taxon>Pseudomonadati</taxon>
        <taxon>Pseudomonadota</taxon>
        <taxon>Alphaproteobacteria</taxon>
        <taxon>Sphingomonadales</taxon>
        <taxon>Sphingomonadaceae</taxon>
        <taxon>Sphingomonas</taxon>
    </lineage>
</organism>
<dbReference type="Proteomes" id="UP000776276">
    <property type="component" value="Unassembled WGS sequence"/>
</dbReference>
<accession>A0ABS6BJR7</accession>